<keyword evidence="8" id="KW-1185">Reference proteome</keyword>
<evidence type="ECO:0000256" key="2">
    <source>
        <dbReference type="ARBA" id="ARBA00022692"/>
    </source>
</evidence>
<dbReference type="PROSITE" id="PS52015">
    <property type="entry name" value="TONB_CTD"/>
    <property type="match status" value="1"/>
</dbReference>
<proteinExistence type="predicted"/>
<evidence type="ECO:0000256" key="5">
    <source>
        <dbReference type="SAM" id="MobiDB-lite"/>
    </source>
</evidence>
<sequence>MESTQIVFPVTPPPEIKVKTPPMPKVKVPPPPEPKLAKLDLPKINVPKAEPRPAIKQMVIKETPAMPKVEAAKPQVILAPQPKAALAAAAAPALEPQQHPSVAAVHLGDLNGVRPNPNAARPATVAALGNPYGGMQGNAEAPRGVVGSTGFGNGVRSGSNAGTVGRVASAGIPGGNGTAQQGAYGNGAHVGSAGIPGTSSTPGSSGSAMMSAEPKTTPPVLLSHAEPEYTSEAKQLKIQGDVVLRVTITTDGRMVVHHVIHGLGHGLDESAMRSAPSYRFKPATQNGHAVDYETNIIIKFQTA</sequence>
<dbReference type="Gene3D" id="3.30.1150.10">
    <property type="match status" value="1"/>
</dbReference>
<evidence type="ECO:0000259" key="6">
    <source>
        <dbReference type="PROSITE" id="PS52015"/>
    </source>
</evidence>
<feature type="region of interest" description="Disordered" evidence="5">
    <location>
        <begin position="1"/>
        <end position="48"/>
    </location>
</feature>
<dbReference type="EMBL" id="JBHSPH010000006">
    <property type="protein sequence ID" value="MFC5863742.1"/>
    <property type="molecule type" value="Genomic_DNA"/>
</dbReference>
<feature type="domain" description="TonB C-terminal" evidence="6">
    <location>
        <begin position="214"/>
        <end position="303"/>
    </location>
</feature>
<accession>A0ABW1EKE7</accession>
<evidence type="ECO:0000256" key="3">
    <source>
        <dbReference type="ARBA" id="ARBA00022989"/>
    </source>
</evidence>
<reference evidence="8" key="1">
    <citation type="journal article" date="2019" name="Int. J. Syst. Evol. Microbiol.">
        <title>The Global Catalogue of Microorganisms (GCM) 10K type strain sequencing project: providing services to taxonomists for standard genome sequencing and annotation.</title>
        <authorList>
            <consortium name="The Broad Institute Genomics Platform"/>
            <consortium name="The Broad Institute Genome Sequencing Center for Infectious Disease"/>
            <person name="Wu L."/>
            <person name="Ma J."/>
        </authorList>
    </citation>
    <scope>NUCLEOTIDE SEQUENCE [LARGE SCALE GENOMIC DNA]</scope>
    <source>
        <strain evidence="8">JCM 4087</strain>
    </source>
</reference>
<comment type="caution">
    <text evidence="7">The sequence shown here is derived from an EMBL/GenBank/DDBJ whole genome shotgun (WGS) entry which is preliminary data.</text>
</comment>
<keyword evidence="3" id="KW-1133">Transmembrane helix</keyword>
<evidence type="ECO:0000256" key="1">
    <source>
        <dbReference type="ARBA" id="ARBA00004167"/>
    </source>
</evidence>
<feature type="compositionally biased region" description="Low complexity" evidence="5">
    <location>
        <begin position="191"/>
        <end position="211"/>
    </location>
</feature>
<feature type="region of interest" description="Disordered" evidence="5">
    <location>
        <begin position="183"/>
        <end position="221"/>
    </location>
</feature>
<evidence type="ECO:0000256" key="4">
    <source>
        <dbReference type="ARBA" id="ARBA00023136"/>
    </source>
</evidence>
<dbReference type="InterPro" id="IPR037682">
    <property type="entry name" value="TonB_C"/>
</dbReference>
<name>A0ABW1EKE7_9BACT</name>
<keyword evidence="2" id="KW-0812">Transmembrane</keyword>
<dbReference type="Proteomes" id="UP001596091">
    <property type="component" value="Unassembled WGS sequence"/>
</dbReference>
<keyword evidence="4" id="KW-0472">Membrane</keyword>
<comment type="subcellular location">
    <subcellularLocation>
        <location evidence="1">Membrane</location>
        <topology evidence="1">Single-pass membrane protein</topology>
    </subcellularLocation>
</comment>
<protein>
    <submittedName>
        <fullName evidence="7">Energy transducer TonB</fullName>
    </submittedName>
</protein>
<dbReference type="SUPFAM" id="SSF74653">
    <property type="entry name" value="TolA/TonB C-terminal domain"/>
    <property type="match status" value="1"/>
</dbReference>
<dbReference type="InterPro" id="IPR006260">
    <property type="entry name" value="TonB/TolA_C"/>
</dbReference>
<feature type="compositionally biased region" description="Pro residues" evidence="5">
    <location>
        <begin position="10"/>
        <end position="34"/>
    </location>
</feature>
<dbReference type="NCBIfam" id="TIGR01352">
    <property type="entry name" value="tonB_Cterm"/>
    <property type="match status" value="1"/>
</dbReference>
<dbReference type="RefSeq" id="WP_263342495.1">
    <property type="nucleotide sequence ID" value="NZ_JAGSYH010000012.1"/>
</dbReference>
<dbReference type="Pfam" id="PF03544">
    <property type="entry name" value="TonB_C"/>
    <property type="match status" value="1"/>
</dbReference>
<organism evidence="7 8">
    <name type="scientific">Acidicapsa dinghuensis</name>
    <dbReference type="NCBI Taxonomy" id="2218256"/>
    <lineage>
        <taxon>Bacteria</taxon>
        <taxon>Pseudomonadati</taxon>
        <taxon>Acidobacteriota</taxon>
        <taxon>Terriglobia</taxon>
        <taxon>Terriglobales</taxon>
        <taxon>Acidobacteriaceae</taxon>
        <taxon>Acidicapsa</taxon>
    </lineage>
</organism>
<evidence type="ECO:0000313" key="7">
    <source>
        <dbReference type="EMBL" id="MFC5863742.1"/>
    </source>
</evidence>
<evidence type="ECO:0000313" key="8">
    <source>
        <dbReference type="Proteomes" id="UP001596091"/>
    </source>
</evidence>
<gene>
    <name evidence="7" type="ORF">ACFPT7_15650</name>
</gene>